<dbReference type="STRING" id="1346286.SAMN05444362_101421"/>
<name>A0A1M4TUC5_9BACT</name>
<gene>
    <name evidence="4" type="ORF">SAMN05444362_101421</name>
</gene>
<dbReference type="PANTHER" id="PTHR43479">
    <property type="entry name" value="ACREF/ENVCD OPERON REPRESSOR-RELATED"/>
    <property type="match status" value="1"/>
</dbReference>
<dbReference type="Gene3D" id="1.10.357.10">
    <property type="entry name" value="Tetracycline Repressor, domain 2"/>
    <property type="match status" value="1"/>
</dbReference>
<dbReference type="InterPro" id="IPR001647">
    <property type="entry name" value="HTH_TetR"/>
</dbReference>
<protein>
    <submittedName>
        <fullName evidence="4">Transcriptional regulator, TetR family</fullName>
    </submittedName>
</protein>
<dbReference type="GO" id="GO:0003677">
    <property type="term" value="F:DNA binding"/>
    <property type="evidence" value="ECO:0007669"/>
    <property type="project" value="UniProtKB-UniRule"/>
</dbReference>
<dbReference type="OrthoDB" id="9798857at2"/>
<dbReference type="EMBL" id="FQUC01000001">
    <property type="protein sequence ID" value="SHE48016.1"/>
    <property type="molecule type" value="Genomic_DNA"/>
</dbReference>
<dbReference type="InterPro" id="IPR050624">
    <property type="entry name" value="HTH-type_Tx_Regulator"/>
</dbReference>
<evidence type="ECO:0000313" key="5">
    <source>
        <dbReference type="Proteomes" id="UP000184480"/>
    </source>
</evidence>
<keyword evidence="1 2" id="KW-0238">DNA-binding</keyword>
<reference evidence="5" key="1">
    <citation type="submission" date="2016-11" db="EMBL/GenBank/DDBJ databases">
        <authorList>
            <person name="Varghese N."/>
            <person name="Submissions S."/>
        </authorList>
    </citation>
    <scope>NUCLEOTIDE SEQUENCE [LARGE SCALE GENOMIC DNA]</scope>
    <source>
        <strain evidence="5">DSM 27370</strain>
    </source>
</reference>
<dbReference type="Pfam" id="PF00440">
    <property type="entry name" value="TetR_N"/>
    <property type="match status" value="1"/>
</dbReference>
<dbReference type="PANTHER" id="PTHR43479:SF11">
    <property type="entry name" value="ACREF_ENVCD OPERON REPRESSOR-RELATED"/>
    <property type="match status" value="1"/>
</dbReference>
<sequence length="175" mass="20553">MKKVTKTDWLEEGLRVLATEGYSKITIENMCKSLSITKGSFYHHYRSIDEYIKSLMEYWLKENTIALIETTETFTELDEKHIKLNELTSAISQKAEQVIRAWGFSNNTVRLHVQLVDNMRMEYLTQLNIQTGMDEKDAQDYALIEYSTLIGVQQLRPDITKEEFNHLYLLFSNKN</sequence>
<feature type="DNA-binding region" description="H-T-H motif" evidence="2">
    <location>
        <begin position="26"/>
        <end position="45"/>
    </location>
</feature>
<dbReference type="InterPro" id="IPR009057">
    <property type="entry name" value="Homeodomain-like_sf"/>
</dbReference>
<dbReference type="SUPFAM" id="SSF46689">
    <property type="entry name" value="Homeodomain-like"/>
    <property type="match status" value="1"/>
</dbReference>
<dbReference type="PROSITE" id="PS50977">
    <property type="entry name" value="HTH_TETR_2"/>
    <property type="match status" value="1"/>
</dbReference>
<accession>A0A1M4TUC5</accession>
<feature type="domain" description="HTH tetR-type" evidence="3">
    <location>
        <begin position="3"/>
        <end position="63"/>
    </location>
</feature>
<keyword evidence="5" id="KW-1185">Reference proteome</keyword>
<dbReference type="AlphaFoldDB" id="A0A1M4TUC5"/>
<dbReference type="RefSeq" id="WP_062175503.1">
    <property type="nucleotide sequence ID" value="NZ_BBXL01000001.1"/>
</dbReference>
<evidence type="ECO:0000259" key="3">
    <source>
        <dbReference type="PROSITE" id="PS50977"/>
    </source>
</evidence>
<evidence type="ECO:0000256" key="2">
    <source>
        <dbReference type="PROSITE-ProRule" id="PRU00335"/>
    </source>
</evidence>
<dbReference type="Proteomes" id="UP000184480">
    <property type="component" value="Unassembled WGS sequence"/>
</dbReference>
<organism evidence="4 5">
    <name type="scientific">Dysgonomonas macrotermitis</name>
    <dbReference type="NCBI Taxonomy" id="1346286"/>
    <lineage>
        <taxon>Bacteria</taxon>
        <taxon>Pseudomonadati</taxon>
        <taxon>Bacteroidota</taxon>
        <taxon>Bacteroidia</taxon>
        <taxon>Bacteroidales</taxon>
        <taxon>Dysgonomonadaceae</taxon>
        <taxon>Dysgonomonas</taxon>
    </lineage>
</organism>
<proteinExistence type="predicted"/>
<evidence type="ECO:0000313" key="4">
    <source>
        <dbReference type="EMBL" id="SHE48016.1"/>
    </source>
</evidence>
<evidence type="ECO:0000256" key="1">
    <source>
        <dbReference type="ARBA" id="ARBA00023125"/>
    </source>
</evidence>